<dbReference type="InterPro" id="IPR041376">
    <property type="entry name" value="Hfx_Cass5"/>
</dbReference>
<keyword evidence="3" id="KW-1185">Reference proteome</keyword>
<dbReference type="OrthoDB" id="894172at2"/>
<dbReference type="Pfam" id="PF18287">
    <property type="entry name" value="Hfx_Cass5"/>
    <property type="match status" value="1"/>
</dbReference>
<name>A0A4R6TGU5_9FLAO</name>
<dbReference type="Gene3D" id="2.20.20.40">
    <property type="entry name" value="Integron cassette protein"/>
    <property type="match status" value="1"/>
</dbReference>
<organism evidence="2 3">
    <name type="scientific">Zeaxanthinibacter enoshimensis</name>
    <dbReference type="NCBI Taxonomy" id="392009"/>
    <lineage>
        <taxon>Bacteria</taxon>
        <taxon>Pseudomonadati</taxon>
        <taxon>Bacteroidota</taxon>
        <taxon>Flavobacteriia</taxon>
        <taxon>Flavobacteriales</taxon>
        <taxon>Flavobacteriaceae</taxon>
        <taxon>Zeaxanthinibacter</taxon>
    </lineage>
</organism>
<dbReference type="EMBL" id="SNYI01000008">
    <property type="protein sequence ID" value="TDQ28144.1"/>
    <property type="molecule type" value="Genomic_DNA"/>
</dbReference>
<dbReference type="AlphaFoldDB" id="A0A4R6TGU5"/>
<dbReference type="Gene3D" id="1.20.5.1210">
    <property type="entry name" value="Integron cassette protein helical domain"/>
    <property type="match status" value="1"/>
</dbReference>
<feature type="domain" description="Integron Cassette Protein Hfx-Cass5" evidence="1">
    <location>
        <begin position="2"/>
        <end position="45"/>
    </location>
</feature>
<accession>A0A4R6TGU5</accession>
<proteinExistence type="predicted"/>
<dbReference type="Proteomes" id="UP000295468">
    <property type="component" value="Unassembled WGS sequence"/>
</dbReference>
<evidence type="ECO:0000259" key="1">
    <source>
        <dbReference type="Pfam" id="PF18287"/>
    </source>
</evidence>
<comment type="caution">
    <text evidence="2">The sequence shown here is derived from an EMBL/GenBank/DDBJ whole genome shotgun (WGS) entry which is preliminary data.</text>
</comment>
<sequence length="80" mass="9951">MIYRTATEVHWDPECKCLYSPRPREWTYYDWYKHILEVVENEGNYKLKLTDRTEWNNIPKELKTEIMKERKTKHNNGYEP</sequence>
<protein>
    <recommendedName>
        <fullName evidence="1">Integron Cassette Protein Hfx-Cass5 domain-containing protein</fullName>
    </recommendedName>
</protein>
<reference evidence="2 3" key="1">
    <citation type="submission" date="2019-03" db="EMBL/GenBank/DDBJ databases">
        <title>Genomic Encyclopedia of Archaeal and Bacterial Type Strains, Phase II (KMG-II): from individual species to whole genera.</title>
        <authorList>
            <person name="Goeker M."/>
        </authorList>
    </citation>
    <scope>NUCLEOTIDE SEQUENCE [LARGE SCALE GENOMIC DNA]</scope>
    <source>
        <strain evidence="2 3">DSM 18435</strain>
    </source>
</reference>
<evidence type="ECO:0000313" key="3">
    <source>
        <dbReference type="Proteomes" id="UP000295468"/>
    </source>
</evidence>
<gene>
    <name evidence="2" type="ORF">CLV82_2974</name>
</gene>
<evidence type="ECO:0000313" key="2">
    <source>
        <dbReference type="EMBL" id="TDQ28144.1"/>
    </source>
</evidence>